<evidence type="ECO:0000256" key="1">
    <source>
        <dbReference type="SAM" id="Phobius"/>
    </source>
</evidence>
<proteinExistence type="predicted"/>
<dbReference type="InParanoid" id="S0EWX6"/>
<gene>
    <name evidence="2" type="ORF">CCALI_00444</name>
</gene>
<protein>
    <submittedName>
        <fullName evidence="2">Uncharacterized protein</fullName>
    </submittedName>
</protein>
<sequence>MAAPPENSASTSGKKVAVVVFVHPIGDGARVGIAYDRSVPKQEVQADADRLTAAGHWHIADMQVDNSPMLPNQPPTTAALLTLQNAPQFSPAGPQIQPYLQAFQRFNTIEIDFLWPSALAQPPHVLSTPDYVETLLCENGLYRYIFAIKKHTGLLADPNALLRLTVSQPTNPPKPSEEKSGKKTEGIVLLRNVTIGGCILLLLAVAYVLSRRHR</sequence>
<dbReference type="HOGENOM" id="CLU_1286928_0_0_0"/>
<dbReference type="AlphaFoldDB" id="S0EWX6"/>
<dbReference type="Proteomes" id="UP000014227">
    <property type="component" value="Chromosome I"/>
</dbReference>
<keyword evidence="1" id="KW-1133">Transmembrane helix</keyword>
<dbReference type="PATRIC" id="fig|1303518.3.peg.450"/>
<dbReference type="EMBL" id="HF951689">
    <property type="protein sequence ID" value="CCW34278.1"/>
    <property type="molecule type" value="Genomic_DNA"/>
</dbReference>
<evidence type="ECO:0000313" key="3">
    <source>
        <dbReference type="Proteomes" id="UP000014227"/>
    </source>
</evidence>
<feature type="transmembrane region" description="Helical" evidence="1">
    <location>
        <begin position="189"/>
        <end position="209"/>
    </location>
</feature>
<organism evidence="2 3">
    <name type="scientific">Chthonomonas calidirosea (strain DSM 23976 / ICMP 18418 / T49)</name>
    <dbReference type="NCBI Taxonomy" id="1303518"/>
    <lineage>
        <taxon>Bacteria</taxon>
        <taxon>Bacillati</taxon>
        <taxon>Armatimonadota</taxon>
        <taxon>Chthonomonadia</taxon>
        <taxon>Chthonomonadales</taxon>
        <taxon>Chthonomonadaceae</taxon>
        <taxon>Chthonomonas</taxon>
    </lineage>
</organism>
<accession>S0EWX6</accession>
<evidence type="ECO:0000313" key="2">
    <source>
        <dbReference type="EMBL" id="CCW34278.1"/>
    </source>
</evidence>
<keyword evidence="3" id="KW-1185">Reference proteome</keyword>
<reference evidence="3" key="1">
    <citation type="submission" date="2013-03" db="EMBL/GenBank/DDBJ databases">
        <title>Genome sequence of Chthonomonas calidirosea, the first sequenced genome from the Armatimonadetes phylum (formally candidate division OP10).</title>
        <authorList>
            <person name="Lee K.C.Y."/>
            <person name="Morgan X.C."/>
            <person name="Dunfield P.F."/>
            <person name="Tamas I."/>
            <person name="Houghton K.M."/>
            <person name="Vyssotski M."/>
            <person name="Ryan J.L.J."/>
            <person name="Lagutin K."/>
            <person name="McDonald I.R."/>
            <person name="Stott M.B."/>
        </authorList>
    </citation>
    <scope>NUCLEOTIDE SEQUENCE [LARGE SCALE GENOMIC DNA]</scope>
    <source>
        <strain evidence="3">DSM 23976 / ICMP 18418 / T49</strain>
    </source>
</reference>
<keyword evidence="1" id="KW-0812">Transmembrane</keyword>
<dbReference type="KEGG" id="ccz:CCALI_00444"/>
<name>S0EWX6_CHTCT</name>
<keyword evidence="1" id="KW-0472">Membrane</keyword>